<dbReference type="InterPro" id="IPR000642">
    <property type="entry name" value="Peptidase_M41"/>
</dbReference>
<dbReference type="InterPro" id="IPR037219">
    <property type="entry name" value="Peptidase_M41-like"/>
</dbReference>
<dbReference type="GO" id="GO:0016887">
    <property type="term" value="F:ATP hydrolysis activity"/>
    <property type="evidence" value="ECO:0007669"/>
    <property type="project" value="InterPro"/>
</dbReference>
<feature type="domain" description="AAA+ ATPase" evidence="1">
    <location>
        <begin position="161"/>
        <end position="300"/>
    </location>
</feature>
<organism evidence="2 3">
    <name type="scientific">Celeribacter halophilus</name>
    <dbReference type="NCBI Taxonomy" id="576117"/>
    <lineage>
        <taxon>Bacteria</taxon>
        <taxon>Pseudomonadati</taxon>
        <taxon>Pseudomonadota</taxon>
        <taxon>Alphaproteobacteria</taxon>
        <taxon>Rhodobacterales</taxon>
        <taxon>Roseobacteraceae</taxon>
        <taxon>Celeribacter</taxon>
    </lineage>
</organism>
<dbReference type="Pfam" id="PF00004">
    <property type="entry name" value="AAA"/>
    <property type="match status" value="1"/>
</dbReference>
<dbReference type="SUPFAM" id="SSF140990">
    <property type="entry name" value="FtsH protease domain-like"/>
    <property type="match status" value="1"/>
</dbReference>
<dbReference type="STRING" id="576117.SAMN04488138_111130"/>
<dbReference type="GO" id="GO:0005886">
    <property type="term" value="C:plasma membrane"/>
    <property type="evidence" value="ECO:0007669"/>
    <property type="project" value="TreeGrafter"/>
</dbReference>
<dbReference type="InterPro" id="IPR003593">
    <property type="entry name" value="AAA+_ATPase"/>
</dbReference>
<proteinExistence type="predicted"/>
<dbReference type="AlphaFoldDB" id="A0A1I3UJQ8"/>
<dbReference type="EMBL" id="FORY01000011">
    <property type="protein sequence ID" value="SFJ83115.1"/>
    <property type="molecule type" value="Genomic_DNA"/>
</dbReference>
<dbReference type="GO" id="GO:0006508">
    <property type="term" value="P:proteolysis"/>
    <property type="evidence" value="ECO:0007669"/>
    <property type="project" value="InterPro"/>
</dbReference>
<evidence type="ECO:0000259" key="1">
    <source>
        <dbReference type="SMART" id="SM00382"/>
    </source>
</evidence>
<protein>
    <submittedName>
        <fullName evidence="2">Peptidase family M41</fullName>
    </submittedName>
</protein>
<evidence type="ECO:0000313" key="2">
    <source>
        <dbReference type="EMBL" id="SFJ83115.1"/>
    </source>
</evidence>
<dbReference type="Gene3D" id="1.20.58.760">
    <property type="entry name" value="Peptidase M41"/>
    <property type="match status" value="1"/>
</dbReference>
<dbReference type="InterPro" id="IPR003959">
    <property type="entry name" value="ATPase_AAA_core"/>
</dbReference>
<dbReference type="GO" id="GO:0030163">
    <property type="term" value="P:protein catabolic process"/>
    <property type="evidence" value="ECO:0007669"/>
    <property type="project" value="TreeGrafter"/>
</dbReference>
<dbReference type="Proteomes" id="UP000183299">
    <property type="component" value="Unassembled WGS sequence"/>
</dbReference>
<reference evidence="2 3" key="1">
    <citation type="submission" date="2016-10" db="EMBL/GenBank/DDBJ databases">
        <authorList>
            <person name="de Groot N.N."/>
        </authorList>
    </citation>
    <scope>NUCLEOTIDE SEQUENCE [LARGE SCALE GENOMIC DNA]</scope>
    <source>
        <strain evidence="2 3">CGMCC 1.8891</strain>
    </source>
</reference>
<dbReference type="GO" id="GO:0004222">
    <property type="term" value="F:metalloendopeptidase activity"/>
    <property type="evidence" value="ECO:0007669"/>
    <property type="project" value="InterPro"/>
</dbReference>
<gene>
    <name evidence="2" type="ORF">SAMN04488138_111130</name>
</gene>
<dbReference type="Gene3D" id="3.40.50.300">
    <property type="entry name" value="P-loop containing nucleotide triphosphate hydrolases"/>
    <property type="match status" value="1"/>
</dbReference>
<dbReference type="PANTHER" id="PTHR23076">
    <property type="entry name" value="METALLOPROTEASE M41 FTSH"/>
    <property type="match status" value="1"/>
</dbReference>
<dbReference type="GO" id="GO:0005524">
    <property type="term" value="F:ATP binding"/>
    <property type="evidence" value="ECO:0007669"/>
    <property type="project" value="InterPro"/>
</dbReference>
<dbReference type="Pfam" id="PF01434">
    <property type="entry name" value="Peptidase_M41"/>
    <property type="match status" value="1"/>
</dbReference>
<dbReference type="InterPro" id="IPR027417">
    <property type="entry name" value="P-loop_NTPase"/>
</dbReference>
<accession>A0A1I3UJQ8</accession>
<dbReference type="GO" id="GO:0004176">
    <property type="term" value="F:ATP-dependent peptidase activity"/>
    <property type="evidence" value="ECO:0007669"/>
    <property type="project" value="InterPro"/>
</dbReference>
<keyword evidence="3" id="KW-1185">Reference proteome</keyword>
<dbReference type="CDD" id="cd19481">
    <property type="entry name" value="RecA-like_protease"/>
    <property type="match status" value="1"/>
</dbReference>
<evidence type="ECO:0000313" key="3">
    <source>
        <dbReference type="Proteomes" id="UP000183299"/>
    </source>
</evidence>
<sequence length="547" mass="58298">QALTGASPLILFCDDAHELLPEFREAPVRQLEFAPLTADILIAVLQASHSATGRIDEAATRAALPDEGALSQLDMVQLLLALRASTARDVAAQIAQMAQTAKDASSSATGGQSQRSGESAGAITDQIAARISGNSPAHETARRMVADLCAWQAGELDWADCSRSLLLYGAPGTGKTWLARSMGAAADVHFLQASFAEWQAAGPLNTMLGAMVESFDKAIKSAPCVVFIDEIDACGSRLDGSAHNRNYRTQVINGFLEQIDRLMRSEGALLIGACNFPETLDPAILRDGRFDLKCEMPLPDRATIHVLLSRGLGERLAPDELDALSTEATGKTPAELDAAIRAAKSDARHLGLSLDAALLRKHLRIDAVDPKILRRIALHEAGHTLMAQHLAPGSVRKITLTPTGGETQRAALPAALTKVDIEDELATLLAGRAAERLVLGDASNGAGGPQNSDLALATRLALDLETRLGLGGEGLTHTDASVPQLLTDQARRLRVHKHLQKAEARAMEFLKARQADLNALAEELVAKREVSGEEAKRICHCDESFVE</sequence>
<name>A0A1I3UJQ8_9RHOB</name>
<dbReference type="RefSeq" id="WP_074914255.1">
    <property type="nucleotide sequence ID" value="NZ_FORY01000011.1"/>
</dbReference>
<dbReference type="PANTHER" id="PTHR23076:SF97">
    <property type="entry name" value="ATP-DEPENDENT ZINC METALLOPROTEASE YME1L1"/>
    <property type="match status" value="1"/>
</dbReference>
<feature type="non-terminal residue" evidence="2">
    <location>
        <position position="1"/>
    </location>
</feature>
<dbReference type="SMART" id="SM00382">
    <property type="entry name" value="AAA"/>
    <property type="match status" value="1"/>
</dbReference>
<dbReference type="SUPFAM" id="SSF52540">
    <property type="entry name" value="P-loop containing nucleoside triphosphate hydrolases"/>
    <property type="match status" value="1"/>
</dbReference>
<dbReference type="GeneID" id="98665831"/>
<dbReference type="OrthoDB" id="9809379at2"/>